<dbReference type="GO" id="GO:0003677">
    <property type="term" value="F:DNA binding"/>
    <property type="evidence" value="ECO:0007669"/>
    <property type="project" value="UniProtKB-UniRule"/>
</dbReference>
<reference evidence="6 7" key="1">
    <citation type="submission" date="2017-05" db="EMBL/GenBank/DDBJ databases">
        <title>Vagococcus spp. assemblies.</title>
        <authorList>
            <person name="Gulvik C.A."/>
        </authorList>
    </citation>
    <scope>NUCLEOTIDE SEQUENCE [LARGE SCALE GENOMIC DNA]</scope>
    <source>
        <strain evidence="6 7">NCFB 2777</strain>
    </source>
</reference>
<dbReference type="PROSITE" id="PS50949">
    <property type="entry name" value="HTH_GNTR"/>
    <property type="match status" value="1"/>
</dbReference>
<keyword evidence="7" id="KW-1185">Reference proteome</keyword>
<dbReference type="InterPro" id="IPR011663">
    <property type="entry name" value="UTRA"/>
</dbReference>
<evidence type="ECO:0000313" key="7">
    <source>
        <dbReference type="Proteomes" id="UP000287239"/>
    </source>
</evidence>
<dbReference type="RefSeq" id="WP_126778593.1">
    <property type="nucleotide sequence ID" value="NZ_CAUQJP010000013.1"/>
</dbReference>
<accession>A0A429ZTD7</accession>
<dbReference type="InterPro" id="IPR050679">
    <property type="entry name" value="Bact_HTH_transcr_reg"/>
</dbReference>
<protein>
    <recommendedName>
        <fullName evidence="4">Trehalose operon repressor</fullName>
    </recommendedName>
</protein>
<proteinExistence type="predicted"/>
<evidence type="ECO:0000256" key="2">
    <source>
        <dbReference type="ARBA" id="ARBA00023125"/>
    </source>
</evidence>
<evidence type="ECO:0000256" key="1">
    <source>
        <dbReference type="ARBA" id="ARBA00023015"/>
    </source>
</evidence>
<gene>
    <name evidence="6" type="ORF">CBF35_03450</name>
</gene>
<dbReference type="PANTHER" id="PTHR44846:SF12">
    <property type="entry name" value="HTH-TYPE TRANSCRIPTIONAL REGULATOR TRER"/>
    <property type="match status" value="1"/>
</dbReference>
<dbReference type="Proteomes" id="UP000287239">
    <property type="component" value="Unassembled WGS sequence"/>
</dbReference>
<dbReference type="GO" id="GO:0003700">
    <property type="term" value="F:DNA-binding transcription factor activity"/>
    <property type="evidence" value="ECO:0007669"/>
    <property type="project" value="UniProtKB-UniRule"/>
</dbReference>
<evidence type="ECO:0000313" key="6">
    <source>
        <dbReference type="EMBL" id="RST96993.1"/>
    </source>
</evidence>
<dbReference type="Pfam" id="PF00392">
    <property type="entry name" value="GntR"/>
    <property type="match status" value="1"/>
</dbReference>
<keyword evidence="3" id="KW-0804">Transcription</keyword>
<dbReference type="CDD" id="cd07377">
    <property type="entry name" value="WHTH_GntR"/>
    <property type="match status" value="1"/>
</dbReference>
<dbReference type="OrthoDB" id="9816541at2"/>
<comment type="caution">
    <text evidence="6">The sequence shown here is derived from an EMBL/GenBank/DDBJ whole genome shotgun (WGS) entry which is preliminary data.</text>
</comment>
<organism evidence="6 7">
    <name type="scientific">Vagococcus salmoninarum</name>
    <dbReference type="NCBI Taxonomy" id="2739"/>
    <lineage>
        <taxon>Bacteria</taxon>
        <taxon>Bacillati</taxon>
        <taxon>Bacillota</taxon>
        <taxon>Bacilli</taxon>
        <taxon>Lactobacillales</taxon>
        <taxon>Enterococcaceae</taxon>
        <taxon>Vagococcus</taxon>
    </lineage>
</organism>
<dbReference type="SUPFAM" id="SSF46785">
    <property type="entry name" value="Winged helix' DNA-binding domain"/>
    <property type="match status" value="1"/>
</dbReference>
<dbReference type="SUPFAM" id="SSF64288">
    <property type="entry name" value="Chorismate lyase-like"/>
    <property type="match status" value="1"/>
</dbReference>
<evidence type="ECO:0000256" key="3">
    <source>
        <dbReference type="ARBA" id="ARBA00023163"/>
    </source>
</evidence>
<dbReference type="InterPro" id="IPR036388">
    <property type="entry name" value="WH-like_DNA-bd_sf"/>
</dbReference>
<dbReference type="NCBIfam" id="TIGR02404">
    <property type="entry name" value="trehalos_R_Bsub"/>
    <property type="match status" value="1"/>
</dbReference>
<feature type="domain" description="HTH gntR-type" evidence="5">
    <location>
        <begin position="1"/>
        <end position="69"/>
    </location>
</feature>
<dbReference type="InterPro" id="IPR000524">
    <property type="entry name" value="Tscrpt_reg_HTH_GntR"/>
</dbReference>
<dbReference type="SMART" id="SM00345">
    <property type="entry name" value="HTH_GNTR"/>
    <property type="match status" value="1"/>
</dbReference>
<name>A0A429ZTD7_9ENTE</name>
<dbReference type="GO" id="GO:0045892">
    <property type="term" value="P:negative regulation of DNA-templated transcription"/>
    <property type="evidence" value="ECO:0007669"/>
    <property type="project" value="TreeGrafter"/>
</dbReference>
<dbReference type="PRINTS" id="PR00035">
    <property type="entry name" value="HTHGNTR"/>
</dbReference>
<dbReference type="PANTHER" id="PTHR44846">
    <property type="entry name" value="MANNOSYL-D-GLYCERATE TRANSPORT/METABOLISM SYSTEM REPRESSOR MNGR-RELATED"/>
    <property type="match status" value="1"/>
</dbReference>
<evidence type="ECO:0000256" key="4">
    <source>
        <dbReference type="NCBIfam" id="TIGR02404"/>
    </source>
</evidence>
<evidence type="ECO:0000259" key="5">
    <source>
        <dbReference type="PROSITE" id="PS50949"/>
    </source>
</evidence>
<sequence>MNKFHDIFLDLEDKIMNKTYVSGSLLPSEKQLMEIYSVSRETIRKALNLLINNGYIQKQQGKGSIVLDFQRFNFPIAGLTSYKELQEAQNIQSETIVVELEKETVSPKLHTLTGWKTNDEIWRLVRQRRIDGEVVILDKDFLLTSFIPELPLEKAANSIYDYFENDLDLKIGFAQKEIIAEEVTAEDRRYMDLKADETHVIVVRSLVSLEDTQSFEYTESRHRLDKFKFVEFARRRQTT</sequence>
<keyword evidence="2" id="KW-0238">DNA-binding</keyword>
<dbReference type="InterPro" id="IPR036390">
    <property type="entry name" value="WH_DNA-bd_sf"/>
</dbReference>
<dbReference type="EMBL" id="NGJU01000004">
    <property type="protein sequence ID" value="RST96993.1"/>
    <property type="molecule type" value="Genomic_DNA"/>
</dbReference>
<dbReference type="Gene3D" id="3.40.1410.10">
    <property type="entry name" value="Chorismate lyase-like"/>
    <property type="match status" value="1"/>
</dbReference>
<dbReference type="SMART" id="SM00866">
    <property type="entry name" value="UTRA"/>
    <property type="match status" value="1"/>
</dbReference>
<dbReference type="Pfam" id="PF07702">
    <property type="entry name" value="UTRA"/>
    <property type="match status" value="1"/>
</dbReference>
<dbReference type="InterPro" id="IPR028978">
    <property type="entry name" value="Chorismate_lyase_/UTRA_dom_sf"/>
</dbReference>
<keyword evidence="1" id="KW-0805">Transcription regulation</keyword>
<dbReference type="AlphaFoldDB" id="A0A429ZTD7"/>
<dbReference type="GeneID" id="98567412"/>
<dbReference type="InterPro" id="IPR012770">
    <property type="entry name" value="TreR"/>
</dbReference>
<dbReference type="Gene3D" id="1.10.10.10">
    <property type="entry name" value="Winged helix-like DNA-binding domain superfamily/Winged helix DNA-binding domain"/>
    <property type="match status" value="1"/>
</dbReference>